<proteinExistence type="predicted"/>
<name>A0A9W6RQ00_9ACTN</name>
<dbReference type="AlphaFoldDB" id="A0A9W6RQ00"/>
<evidence type="ECO:0000256" key="2">
    <source>
        <dbReference type="SAM" id="Phobius"/>
    </source>
</evidence>
<evidence type="ECO:0000313" key="3">
    <source>
        <dbReference type="EMBL" id="GLY79305.1"/>
    </source>
</evidence>
<keyword evidence="2" id="KW-0472">Membrane</keyword>
<keyword evidence="2" id="KW-0812">Transmembrane</keyword>
<dbReference type="Proteomes" id="UP001165135">
    <property type="component" value="Unassembled WGS sequence"/>
</dbReference>
<accession>A0A9W6RQ00</accession>
<feature type="transmembrane region" description="Helical" evidence="2">
    <location>
        <begin position="20"/>
        <end position="39"/>
    </location>
</feature>
<dbReference type="EMBL" id="BSTJ01000011">
    <property type="protein sequence ID" value="GLY79305.1"/>
    <property type="molecule type" value="Genomic_DNA"/>
</dbReference>
<organism evidence="3 4">
    <name type="scientific">Actinoallomurus iriomotensis</name>
    <dbReference type="NCBI Taxonomy" id="478107"/>
    <lineage>
        <taxon>Bacteria</taxon>
        <taxon>Bacillati</taxon>
        <taxon>Actinomycetota</taxon>
        <taxon>Actinomycetes</taxon>
        <taxon>Streptosporangiales</taxon>
        <taxon>Thermomonosporaceae</taxon>
        <taxon>Actinoallomurus</taxon>
    </lineage>
</organism>
<evidence type="ECO:0000313" key="4">
    <source>
        <dbReference type="Proteomes" id="UP001165135"/>
    </source>
</evidence>
<comment type="caution">
    <text evidence="3">The sequence shown here is derived from an EMBL/GenBank/DDBJ whole genome shotgun (WGS) entry which is preliminary data.</text>
</comment>
<sequence length="103" mass="10429">MNEVNRSADPADETLRPQVRVLAAGAVVGVVLLGAAVVIDLTGANDARTPQLPTPGSTSVPKMPGMPPMPSEFPSGVPTGIPTTLPSFPTDLPTMPSFPGSAP</sequence>
<feature type="region of interest" description="Disordered" evidence="1">
    <location>
        <begin position="46"/>
        <end position="103"/>
    </location>
</feature>
<keyword evidence="2" id="KW-1133">Transmembrane helix</keyword>
<protein>
    <submittedName>
        <fullName evidence="3">Uncharacterized protein</fullName>
    </submittedName>
</protein>
<evidence type="ECO:0000256" key="1">
    <source>
        <dbReference type="SAM" id="MobiDB-lite"/>
    </source>
</evidence>
<reference evidence="3" key="1">
    <citation type="submission" date="2023-03" db="EMBL/GenBank/DDBJ databases">
        <title>Actinoallomurus iriomotensis NBRC 103681.</title>
        <authorList>
            <person name="Ichikawa N."/>
            <person name="Sato H."/>
            <person name="Tonouchi N."/>
        </authorList>
    </citation>
    <scope>NUCLEOTIDE SEQUENCE</scope>
    <source>
        <strain evidence="3">NBRC 103681</strain>
    </source>
</reference>
<dbReference type="RefSeq" id="WP_285630549.1">
    <property type="nucleotide sequence ID" value="NZ_BSTJ01000011.1"/>
</dbReference>
<gene>
    <name evidence="3" type="ORF">Airi01_075720</name>
</gene>